<dbReference type="EMBL" id="DXEL01000043">
    <property type="protein sequence ID" value="HIX74506.1"/>
    <property type="molecule type" value="Genomic_DNA"/>
</dbReference>
<accession>A0A9D1X8K1</accession>
<name>A0A9D1X8K1_9BACT</name>
<reference evidence="1" key="1">
    <citation type="journal article" date="2021" name="PeerJ">
        <title>Extensive microbial diversity within the chicken gut microbiome revealed by metagenomics and culture.</title>
        <authorList>
            <person name="Gilroy R."/>
            <person name="Ravi A."/>
            <person name="Getino M."/>
            <person name="Pursley I."/>
            <person name="Horton D.L."/>
            <person name="Alikhan N.F."/>
            <person name="Baker D."/>
            <person name="Gharbi K."/>
            <person name="Hall N."/>
            <person name="Watson M."/>
            <person name="Adriaenssens E.M."/>
            <person name="Foster-Nyarko E."/>
            <person name="Jarju S."/>
            <person name="Secka A."/>
            <person name="Antonio M."/>
            <person name="Oren A."/>
            <person name="Chaudhuri R.R."/>
            <person name="La Ragione R."/>
            <person name="Hildebrand F."/>
            <person name="Pallen M.J."/>
        </authorList>
    </citation>
    <scope>NUCLEOTIDE SEQUENCE</scope>
    <source>
        <strain evidence="1">ChiGjej6B6-14162</strain>
    </source>
</reference>
<proteinExistence type="predicted"/>
<dbReference type="SUPFAM" id="SSF56935">
    <property type="entry name" value="Porins"/>
    <property type="match status" value="1"/>
</dbReference>
<dbReference type="AlphaFoldDB" id="A0A9D1X8K1"/>
<evidence type="ECO:0008006" key="3">
    <source>
        <dbReference type="Google" id="ProtNLM"/>
    </source>
</evidence>
<protein>
    <recommendedName>
        <fullName evidence="3">Outer membrane protein</fullName>
    </recommendedName>
</protein>
<organism evidence="1 2">
    <name type="scientific">Candidatus Parabacteroides intestinipullorum</name>
    <dbReference type="NCBI Taxonomy" id="2838723"/>
    <lineage>
        <taxon>Bacteria</taxon>
        <taxon>Pseudomonadati</taxon>
        <taxon>Bacteroidota</taxon>
        <taxon>Bacteroidia</taxon>
        <taxon>Bacteroidales</taxon>
        <taxon>Tannerellaceae</taxon>
        <taxon>Parabacteroides</taxon>
    </lineage>
</organism>
<dbReference type="Proteomes" id="UP000886740">
    <property type="component" value="Unassembled WGS sequence"/>
</dbReference>
<evidence type="ECO:0000313" key="1">
    <source>
        <dbReference type="EMBL" id="HIX74506.1"/>
    </source>
</evidence>
<gene>
    <name evidence="1" type="ORF">H9977_05690</name>
</gene>
<evidence type="ECO:0000313" key="2">
    <source>
        <dbReference type="Proteomes" id="UP000886740"/>
    </source>
</evidence>
<reference evidence="1" key="2">
    <citation type="submission" date="2021-04" db="EMBL/GenBank/DDBJ databases">
        <authorList>
            <person name="Gilroy R."/>
        </authorList>
    </citation>
    <scope>NUCLEOTIDE SEQUENCE</scope>
    <source>
        <strain evidence="1">ChiGjej6B6-14162</strain>
    </source>
</reference>
<comment type="caution">
    <text evidence="1">The sequence shown here is derived from an EMBL/GenBank/DDBJ whole genome shotgun (WGS) entry which is preliminary data.</text>
</comment>
<dbReference type="Gene3D" id="2.40.160.60">
    <property type="entry name" value="Outer membrane protein transport protein (OMPP1/FadL/TodX)"/>
    <property type="match status" value="1"/>
</dbReference>
<sequence length="424" mass="47621">MLRINRLVIISLLIFTQIALWGQNNTNSPYTRFGYGGLADRAMGSGKAMGGIGIGLRSKKQINPMNPASYSCMDSMTFIFDFGASGQVSWFKEGDNYERKLNGNIESLAMQFPLAKGLAMSVGLLPYSFVGYEFGEIAQQDGLVWTEAFAGKGGINDLYAGLSYEVWKKRLAIGVNAGFLFGSITHSRALAFSESTGGDDVTRNEKYRVRDVKLDIGVQYVHPLSATDQLVFGVVYSPRNSLNMTVYEEQVVGSASDYTQRDTISGSKFGMPDSYGFGVSFVRNNKLTLAADVLYETWSKCYFNNEKGQFENRIRAALGGEYIPDTRSRNYFSNISYRAGLHYSNSYLKVNRSAQNSYEGYGYNEIGASIGFGFPMIDNRSLVNVTFEYVKVRPESRAMIDEQYFRFSLNYTFNELWFFKRKVD</sequence>